<evidence type="ECO:0000256" key="5">
    <source>
        <dbReference type="ARBA" id="ARBA00023242"/>
    </source>
</evidence>
<evidence type="ECO:0000313" key="8">
    <source>
        <dbReference type="Proteomes" id="UP000789405"/>
    </source>
</evidence>
<dbReference type="Pfam" id="PF17098">
    <property type="entry name" value="Wtap"/>
    <property type="match status" value="1"/>
</dbReference>
<feature type="region of interest" description="Disordered" evidence="6">
    <location>
        <begin position="1"/>
        <end position="51"/>
    </location>
</feature>
<accession>A0A9N9KHE8</accession>
<dbReference type="Proteomes" id="UP000789405">
    <property type="component" value="Unassembled WGS sequence"/>
</dbReference>
<dbReference type="GO" id="GO:0008380">
    <property type="term" value="P:RNA splicing"/>
    <property type="evidence" value="ECO:0007669"/>
    <property type="project" value="UniProtKB-KW"/>
</dbReference>
<dbReference type="GO" id="GO:0006397">
    <property type="term" value="P:mRNA processing"/>
    <property type="evidence" value="ECO:0007669"/>
    <property type="project" value="UniProtKB-KW"/>
</dbReference>
<feature type="non-terminal residue" evidence="7">
    <location>
        <position position="1"/>
    </location>
</feature>
<dbReference type="AlphaFoldDB" id="A0A9N9KHE8"/>
<feature type="non-terminal residue" evidence="7">
    <location>
        <position position="108"/>
    </location>
</feature>
<evidence type="ECO:0000256" key="1">
    <source>
        <dbReference type="ARBA" id="ARBA00004123"/>
    </source>
</evidence>
<feature type="compositionally biased region" description="Low complexity" evidence="6">
    <location>
        <begin position="35"/>
        <end position="46"/>
    </location>
</feature>
<dbReference type="EMBL" id="CAJVPY010072661">
    <property type="protein sequence ID" value="CAG8829153.1"/>
    <property type="molecule type" value="Genomic_DNA"/>
</dbReference>
<keyword evidence="4" id="KW-0508">mRNA splicing</keyword>
<dbReference type="GO" id="GO:0016556">
    <property type="term" value="P:mRNA modification"/>
    <property type="evidence" value="ECO:0007669"/>
    <property type="project" value="InterPro"/>
</dbReference>
<evidence type="ECO:0000313" key="7">
    <source>
        <dbReference type="EMBL" id="CAG8829153.1"/>
    </source>
</evidence>
<dbReference type="OrthoDB" id="3366661at2759"/>
<reference evidence="7" key="1">
    <citation type="submission" date="2021-06" db="EMBL/GenBank/DDBJ databases">
        <authorList>
            <person name="Kallberg Y."/>
            <person name="Tangrot J."/>
            <person name="Rosling A."/>
        </authorList>
    </citation>
    <scope>NUCLEOTIDE SEQUENCE</scope>
    <source>
        <strain evidence="7">MA453B</strain>
    </source>
</reference>
<evidence type="ECO:0000256" key="3">
    <source>
        <dbReference type="ARBA" id="ARBA00022664"/>
    </source>
</evidence>
<comment type="similarity">
    <text evidence="2">Belongs to the fl(2)d family.</text>
</comment>
<evidence type="ECO:0000256" key="4">
    <source>
        <dbReference type="ARBA" id="ARBA00023187"/>
    </source>
</evidence>
<proteinExistence type="inferred from homology"/>
<comment type="subcellular location">
    <subcellularLocation>
        <location evidence="1">Nucleus</location>
    </subcellularLocation>
</comment>
<keyword evidence="3" id="KW-0507">mRNA processing</keyword>
<gene>
    <name evidence="7" type="ORF">DERYTH_LOCUS28627</name>
</gene>
<sequence length="108" mass="11894">STSTLATSNIDKEKLTVPTAQTSTSTKGKANNSAQTQSTLSLTQQSHQAPYSINESTQDLLVKLTKKEEEIQSLLGELQNLSQTLTPDFSFDQSFRKKFLDPAINVLF</sequence>
<name>A0A9N9KHE8_9GLOM</name>
<keyword evidence="5" id="KW-0539">Nucleus</keyword>
<comment type="caution">
    <text evidence="7">The sequence shown here is derived from an EMBL/GenBank/DDBJ whole genome shotgun (WGS) entry which is preliminary data.</text>
</comment>
<evidence type="ECO:0000256" key="6">
    <source>
        <dbReference type="SAM" id="MobiDB-lite"/>
    </source>
</evidence>
<dbReference type="GO" id="GO:0000381">
    <property type="term" value="P:regulation of alternative mRNA splicing, via spliceosome"/>
    <property type="evidence" value="ECO:0007669"/>
    <property type="project" value="InterPro"/>
</dbReference>
<feature type="compositionally biased region" description="Polar residues" evidence="6">
    <location>
        <begin position="18"/>
        <end position="34"/>
    </location>
</feature>
<dbReference type="GO" id="GO:0005634">
    <property type="term" value="C:nucleus"/>
    <property type="evidence" value="ECO:0007669"/>
    <property type="project" value="UniProtKB-SubCell"/>
</dbReference>
<keyword evidence="8" id="KW-1185">Reference proteome</keyword>
<evidence type="ECO:0000256" key="2">
    <source>
        <dbReference type="ARBA" id="ARBA00010313"/>
    </source>
</evidence>
<protein>
    <submittedName>
        <fullName evidence="7">26852_t:CDS:1</fullName>
    </submittedName>
</protein>
<organism evidence="7 8">
    <name type="scientific">Dentiscutata erythropus</name>
    <dbReference type="NCBI Taxonomy" id="1348616"/>
    <lineage>
        <taxon>Eukaryota</taxon>
        <taxon>Fungi</taxon>
        <taxon>Fungi incertae sedis</taxon>
        <taxon>Mucoromycota</taxon>
        <taxon>Glomeromycotina</taxon>
        <taxon>Glomeromycetes</taxon>
        <taxon>Diversisporales</taxon>
        <taxon>Gigasporaceae</taxon>
        <taxon>Dentiscutata</taxon>
    </lineage>
</organism>
<dbReference type="InterPro" id="IPR033757">
    <property type="entry name" value="WTAP"/>
</dbReference>